<evidence type="ECO:0000313" key="3">
    <source>
        <dbReference type="Proteomes" id="UP000016566"/>
    </source>
</evidence>
<evidence type="ECO:0000256" key="1">
    <source>
        <dbReference type="SAM" id="MobiDB-lite"/>
    </source>
</evidence>
<dbReference type="AlphaFoldDB" id="U2Z5Y3"/>
<organism evidence="2 3">
    <name type="scientific">Limimaricola cinnabarinus LL-001</name>
    <dbReference type="NCBI Taxonomy" id="1337093"/>
    <lineage>
        <taxon>Bacteria</taxon>
        <taxon>Pseudomonadati</taxon>
        <taxon>Pseudomonadota</taxon>
        <taxon>Alphaproteobacteria</taxon>
        <taxon>Rhodobacterales</taxon>
        <taxon>Paracoccaceae</taxon>
        <taxon>Limimaricola</taxon>
    </lineage>
</organism>
<comment type="caution">
    <text evidence="2">The sequence shown here is derived from an EMBL/GenBank/DDBJ whole genome shotgun (WGS) entry which is preliminary data.</text>
</comment>
<gene>
    <name evidence="2" type="ORF">MBELCI_2519</name>
</gene>
<dbReference type="Proteomes" id="UP000016566">
    <property type="component" value="Unassembled WGS sequence"/>
</dbReference>
<dbReference type="EMBL" id="BATB01000038">
    <property type="protein sequence ID" value="GAD56467.1"/>
    <property type="molecule type" value="Genomic_DNA"/>
</dbReference>
<reference evidence="2" key="1">
    <citation type="journal article" date="2013" name="Genome Announc.">
        <title>Draft Genome Sequence of Loktanella cinnabarina LL-001T, Isolated from Deep-Sea Floor Sediment.</title>
        <authorList>
            <person name="Nishi S."/>
            <person name="Tsubouchi T."/>
            <person name="Takaki Y."/>
            <person name="Koyanagi R."/>
            <person name="Satoh N."/>
            <person name="Maruyama T."/>
            <person name="Hatada Y."/>
        </authorList>
    </citation>
    <scope>NUCLEOTIDE SEQUENCE [LARGE SCALE GENOMIC DNA]</scope>
    <source>
        <strain evidence="2">LL-001</strain>
    </source>
</reference>
<protein>
    <submittedName>
        <fullName evidence="2">Uncharacterized protein</fullName>
    </submittedName>
</protein>
<proteinExistence type="predicted"/>
<sequence>MTAALSATGEAALQDISAPLPGSEPAPRMADLLTGARLDPEVNITFQSSTSCAN</sequence>
<name>U2Z5Y3_9RHOB</name>
<accession>U2Z5Y3</accession>
<keyword evidence="3" id="KW-1185">Reference proteome</keyword>
<evidence type="ECO:0000313" key="2">
    <source>
        <dbReference type="EMBL" id="GAD56467.1"/>
    </source>
</evidence>
<feature type="region of interest" description="Disordered" evidence="1">
    <location>
        <begin position="1"/>
        <end position="28"/>
    </location>
</feature>
<dbReference type="STRING" id="1337093.MBELCI_2519"/>